<evidence type="ECO:0008006" key="5">
    <source>
        <dbReference type="Google" id="ProtNLM"/>
    </source>
</evidence>
<dbReference type="Proteomes" id="UP001316189">
    <property type="component" value="Chromosome"/>
</dbReference>
<dbReference type="EMBL" id="CP101988">
    <property type="protein sequence ID" value="UUI75981.1"/>
    <property type="molecule type" value="Genomic_DNA"/>
</dbReference>
<keyword evidence="2" id="KW-0472">Membrane</keyword>
<feature type="compositionally biased region" description="Basic residues" evidence="1">
    <location>
        <begin position="1"/>
        <end position="11"/>
    </location>
</feature>
<feature type="transmembrane region" description="Helical" evidence="2">
    <location>
        <begin position="95"/>
        <end position="114"/>
    </location>
</feature>
<accession>A0ABY5L3A8</accession>
<evidence type="ECO:0000256" key="2">
    <source>
        <dbReference type="SAM" id="Phobius"/>
    </source>
</evidence>
<feature type="region of interest" description="Disordered" evidence="1">
    <location>
        <begin position="70"/>
        <end position="90"/>
    </location>
</feature>
<evidence type="ECO:0000256" key="1">
    <source>
        <dbReference type="SAM" id="MobiDB-lite"/>
    </source>
</evidence>
<name>A0ABY5L3A8_9CELL</name>
<evidence type="ECO:0000313" key="4">
    <source>
        <dbReference type="Proteomes" id="UP001316189"/>
    </source>
</evidence>
<sequence length="406" mass="40719">MATVRHKHQRRLATVPTQRQGSAAAQVAAPVETRPASFVPPPRIDALPPETAALLLPDLAGLFVPTAEPLAAPPQTAPGPRQAAPAARPGRPTSVVAGVSVVLLLGALAAGAAVRLQQQAEAAELARAQERVAQVVAEQRADEQFFQARGAAVAQAAAAAAQAAQAAVALEAQAQAQAVLEANAQAGDGPRAALQEAMDTVAATAAALGQGTSQTDLRAALAGIAVPQQGVVEAQAQWQAAEDARIAAEQAAAAQAAAAAEKKARAAAPKSSAPRSSRAAAGAAAAPAAAGEAPAAQVAGIEGYSVQSIGDALNAHRANNGLPALSISGSSTLNAHATAMASEWRIWHGGNDSIVGWVQPASSTAMINAYANSSAHNAWMLKSDISRMSIGAVVRDGRLFTAIKLS</sequence>
<feature type="compositionally biased region" description="Low complexity" evidence="1">
    <location>
        <begin position="78"/>
        <end position="90"/>
    </location>
</feature>
<protein>
    <recommendedName>
        <fullName evidence="5">SCP domain-containing protein</fullName>
    </recommendedName>
</protein>
<feature type="region of interest" description="Disordered" evidence="1">
    <location>
        <begin position="1"/>
        <end position="42"/>
    </location>
</feature>
<proteinExistence type="predicted"/>
<gene>
    <name evidence="3" type="ORF">NP064_03485</name>
</gene>
<keyword evidence="2" id="KW-1133">Transmembrane helix</keyword>
<keyword evidence="4" id="KW-1185">Reference proteome</keyword>
<keyword evidence="2" id="KW-0812">Transmembrane</keyword>
<organism evidence="3 4">
    <name type="scientific">Cellulomonas chengniuliangii</name>
    <dbReference type="NCBI Taxonomy" id="2968084"/>
    <lineage>
        <taxon>Bacteria</taxon>
        <taxon>Bacillati</taxon>
        <taxon>Actinomycetota</taxon>
        <taxon>Actinomycetes</taxon>
        <taxon>Micrococcales</taxon>
        <taxon>Cellulomonadaceae</taxon>
        <taxon>Cellulomonas</taxon>
    </lineage>
</organism>
<reference evidence="3 4" key="1">
    <citation type="submission" date="2022-07" db="EMBL/GenBank/DDBJ databases">
        <title>Novel species in genus cellulomonas.</title>
        <authorList>
            <person name="Ye L."/>
        </authorList>
    </citation>
    <scope>NUCLEOTIDE SEQUENCE [LARGE SCALE GENOMIC DNA]</scope>
    <source>
        <strain evidence="4">zg-Y338</strain>
    </source>
</reference>
<evidence type="ECO:0000313" key="3">
    <source>
        <dbReference type="EMBL" id="UUI75981.1"/>
    </source>
</evidence>
<dbReference type="RefSeq" id="WP_227567899.1">
    <property type="nucleotide sequence ID" value="NZ_CP101988.1"/>
</dbReference>